<comment type="caution">
    <text evidence="2">The sequence shown here is derived from an EMBL/GenBank/DDBJ whole genome shotgun (WGS) entry which is preliminary data.</text>
</comment>
<reference evidence="3" key="1">
    <citation type="journal article" date="2019" name="Int. J. Syst. Evol. Microbiol.">
        <title>The Global Catalogue of Microorganisms (GCM) 10K type strain sequencing project: providing services to taxonomists for standard genome sequencing and annotation.</title>
        <authorList>
            <consortium name="The Broad Institute Genomics Platform"/>
            <consortium name="The Broad Institute Genome Sequencing Center for Infectious Disease"/>
            <person name="Wu L."/>
            <person name="Ma J."/>
        </authorList>
    </citation>
    <scope>NUCLEOTIDE SEQUENCE [LARGE SCALE GENOMIC DNA]</scope>
    <source>
        <strain evidence="3">CGMCC 4.7152</strain>
    </source>
</reference>
<evidence type="ECO:0000313" key="3">
    <source>
        <dbReference type="Proteomes" id="UP001595912"/>
    </source>
</evidence>
<dbReference type="RefSeq" id="WP_380128865.1">
    <property type="nucleotide sequence ID" value="NZ_JBHSIU010000130.1"/>
</dbReference>
<organism evidence="2 3">
    <name type="scientific">Dactylosporangium cerinum</name>
    <dbReference type="NCBI Taxonomy" id="1434730"/>
    <lineage>
        <taxon>Bacteria</taxon>
        <taxon>Bacillati</taxon>
        <taxon>Actinomycetota</taxon>
        <taxon>Actinomycetes</taxon>
        <taxon>Micromonosporales</taxon>
        <taxon>Micromonosporaceae</taxon>
        <taxon>Dactylosporangium</taxon>
    </lineage>
</organism>
<gene>
    <name evidence="2" type="ORF">ACFPIJ_61675</name>
</gene>
<evidence type="ECO:0000256" key="1">
    <source>
        <dbReference type="SAM" id="MobiDB-lite"/>
    </source>
</evidence>
<dbReference type="EMBL" id="JBHSIU010000130">
    <property type="protein sequence ID" value="MFC5008214.1"/>
    <property type="molecule type" value="Genomic_DNA"/>
</dbReference>
<feature type="compositionally biased region" description="Basic residues" evidence="1">
    <location>
        <begin position="70"/>
        <end position="84"/>
    </location>
</feature>
<sequence>MVASPAEIGDVLAAAGLTLVDHVRVGQVFAASPRELLDKVRARSLNNLAALPDAVFQRGLRALQRDTPHRRAPRSRGVSRRARHVPGPGADAVR</sequence>
<dbReference type="Proteomes" id="UP001595912">
    <property type="component" value="Unassembled WGS sequence"/>
</dbReference>
<accession>A0ABV9WLS4</accession>
<proteinExistence type="predicted"/>
<keyword evidence="3" id="KW-1185">Reference proteome</keyword>
<protein>
    <submittedName>
        <fullName evidence="2">Uncharacterized protein</fullName>
    </submittedName>
</protein>
<name>A0ABV9WLS4_9ACTN</name>
<evidence type="ECO:0000313" key="2">
    <source>
        <dbReference type="EMBL" id="MFC5008214.1"/>
    </source>
</evidence>
<feature type="region of interest" description="Disordered" evidence="1">
    <location>
        <begin position="60"/>
        <end position="94"/>
    </location>
</feature>